<dbReference type="SUPFAM" id="SSF52121">
    <property type="entry name" value="Lumazine synthase"/>
    <property type="match status" value="1"/>
</dbReference>
<feature type="binding site" evidence="7">
    <location>
        <begin position="87"/>
        <end position="89"/>
    </location>
    <ligand>
        <name>5-amino-6-(D-ribitylamino)uracil</name>
        <dbReference type="ChEBI" id="CHEBI:15934"/>
    </ligand>
</feature>
<evidence type="ECO:0000256" key="6">
    <source>
        <dbReference type="ARBA" id="ARBA00048785"/>
    </source>
</evidence>
<dbReference type="GO" id="GO:0009349">
    <property type="term" value="C:riboflavin synthase complex"/>
    <property type="evidence" value="ECO:0007669"/>
    <property type="project" value="UniProtKB-UniRule"/>
</dbReference>
<dbReference type="InterPro" id="IPR036467">
    <property type="entry name" value="LS/RS_sf"/>
</dbReference>
<evidence type="ECO:0000256" key="5">
    <source>
        <dbReference type="ARBA" id="ARBA00022679"/>
    </source>
</evidence>
<feature type="binding site" evidence="7">
    <location>
        <begin position="63"/>
        <end position="65"/>
    </location>
    <ligand>
        <name>5-amino-6-(D-ribitylamino)uracil</name>
        <dbReference type="ChEBI" id="CHEBI:15934"/>
    </ligand>
</feature>
<dbReference type="AlphaFoldDB" id="A0A956NGF5"/>
<protein>
    <recommendedName>
        <fullName evidence="3 7">6,7-dimethyl-8-ribityllumazine synthase</fullName>
        <shortName evidence="7">DMRL synthase</shortName>
        <shortName evidence="7">LS</shortName>
        <shortName evidence="7">Lumazine synthase</shortName>
        <ecNumber evidence="3 7">2.5.1.78</ecNumber>
    </recommendedName>
</protein>
<evidence type="ECO:0000256" key="4">
    <source>
        <dbReference type="ARBA" id="ARBA00022619"/>
    </source>
</evidence>
<dbReference type="InterPro" id="IPR002180">
    <property type="entry name" value="LS/RS"/>
</dbReference>
<evidence type="ECO:0000313" key="10">
    <source>
        <dbReference type="Proteomes" id="UP000739538"/>
    </source>
</evidence>
<dbReference type="Proteomes" id="UP000739538">
    <property type="component" value="Unassembled WGS sequence"/>
</dbReference>
<reference evidence="9" key="1">
    <citation type="submission" date="2020-04" db="EMBL/GenBank/DDBJ databases">
        <authorList>
            <person name="Zhang T."/>
        </authorList>
    </citation>
    <scope>NUCLEOTIDE SEQUENCE</scope>
    <source>
        <strain evidence="9">HKST-UBA02</strain>
    </source>
</reference>
<dbReference type="HAMAP" id="MF_00178">
    <property type="entry name" value="Lumazine_synth"/>
    <property type="match status" value="1"/>
</dbReference>
<feature type="binding site" evidence="7">
    <location>
        <begin position="92"/>
        <end position="93"/>
    </location>
    <ligand>
        <name>(2S)-2-hydroxy-3-oxobutyl phosphate</name>
        <dbReference type="ChEBI" id="CHEBI:58830"/>
    </ligand>
</feature>
<comment type="caution">
    <text evidence="9">The sequence shown here is derived from an EMBL/GenBank/DDBJ whole genome shotgun (WGS) entry which is preliminary data.</text>
</comment>
<evidence type="ECO:0000256" key="7">
    <source>
        <dbReference type="HAMAP-Rule" id="MF_00178"/>
    </source>
</evidence>
<comment type="function">
    <text evidence="7">Catalyzes the formation of 6,7-dimethyl-8-ribityllumazine by condensation of 5-amino-6-(D-ribitylamino)uracil with 3,4-dihydroxy-2-butanone 4-phosphate. This is the penultimate step in the biosynthesis of riboflavin.</text>
</comment>
<feature type="binding site" evidence="7">
    <location>
        <position position="134"/>
    </location>
    <ligand>
        <name>(2S)-2-hydroxy-3-oxobutyl phosphate</name>
        <dbReference type="ChEBI" id="CHEBI:58830"/>
    </ligand>
</feature>
<feature type="binding site" evidence="7">
    <location>
        <position position="120"/>
    </location>
    <ligand>
        <name>5-amino-6-(D-ribitylamino)uracil</name>
        <dbReference type="ChEBI" id="CHEBI:15934"/>
    </ligand>
</feature>
<keyword evidence="4 7" id="KW-0686">Riboflavin biosynthesis</keyword>
<feature type="compositionally biased region" description="Polar residues" evidence="8">
    <location>
        <begin position="171"/>
        <end position="181"/>
    </location>
</feature>
<dbReference type="PANTHER" id="PTHR21058">
    <property type="entry name" value="6,7-DIMETHYL-8-RIBITYLLUMAZINE SYNTHASE DMRL SYNTHASE LUMAZINE SYNTHASE"/>
    <property type="match status" value="1"/>
</dbReference>
<proteinExistence type="inferred from homology"/>
<dbReference type="GO" id="GO:0009231">
    <property type="term" value="P:riboflavin biosynthetic process"/>
    <property type="evidence" value="ECO:0007669"/>
    <property type="project" value="UniProtKB-UniRule"/>
</dbReference>
<accession>A0A956NGF5</accession>
<feature type="region of interest" description="Disordered" evidence="8">
    <location>
        <begin position="160"/>
        <end position="181"/>
    </location>
</feature>
<comment type="catalytic activity">
    <reaction evidence="6 7">
        <text>(2S)-2-hydroxy-3-oxobutyl phosphate + 5-amino-6-(D-ribitylamino)uracil = 6,7-dimethyl-8-(1-D-ribityl)lumazine + phosphate + 2 H2O + H(+)</text>
        <dbReference type="Rhea" id="RHEA:26152"/>
        <dbReference type="ChEBI" id="CHEBI:15377"/>
        <dbReference type="ChEBI" id="CHEBI:15378"/>
        <dbReference type="ChEBI" id="CHEBI:15934"/>
        <dbReference type="ChEBI" id="CHEBI:43474"/>
        <dbReference type="ChEBI" id="CHEBI:58201"/>
        <dbReference type="ChEBI" id="CHEBI:58830"/>
        <dbReference type="EC" id="2.5.1.78"/>
    </reaction>
</comment>
<dbReference type="CDD" id="cd09209">
    <property type="entry name" value="Lumazine_synthase-I"/>
    <property type="match status" value="1"/>
</dbReference>
<comment type="similarity">
    <text evidence="2 7">Belongs to the DMRL synthase family.</text>
</comment>
<name>A0A956NGF5_UNCEI</name>
<gene>
    <name evidence="7" type="primary">ribH</name>
    <name evidence="9" type="ORF">KDA27_21400</name>
</gene>
<evidence type="ECO:0000256" key="1">
    <source>
        <dbReference type="ARBA" id="ARBA00004917"/>
    </source>
</evidence>
<dbReference type="EMBL" id="JAGQHS010000165">
    <property type="protein sequence ID" value="MCA9758366.1"/>
    <property type="molecule type" value="Genomic_DNA"/>
</dbReference>
<comment type="pathway">
    <text evidence="1 7">Cofactor biosynthesis; riboflavin biosynthesis; riboflavin from 2-hydroxy-3-oxobutyl phosphate and 5-amino-6-(D-ribitylamino)uracil: step 1/2.</text>
</comment>
<dbReference type="Gene3D" id="3.40.50.960">
    <property type="entry name" value="Lumazine/riboflavin synthase"/>
    <property type="match status" value="1"/>
</dbReference>
<feature type="active site" description="Proton donor" evidence="7">
    <location>
        <position position="95"/>
    </location>
</feature>
<keyword evidence="5 7" id="KW-0808">Transferase</keyword>
<evidence type="ECO:0000256" key="2">
    <source>
        <dbReference type="ARBA" id="ARBA00007424"/>
    </source>
</evidence>
<dbReference type="Pfam" id="PF00885">
    <property type="entry name" value="DMRL_synthase"/>
    <property type="match status" value="1"/>
</dbReference>
<feature type="binding site" evidence="7">
    <location>
        <position position="29"/>
    </location>
    <ligand>
        <name>5-amino-6-(D-ribitylamino)uracil</name>
        <dbReference type="ChEBI" id="CHEBI:15934"/>
    </ligand>
</feature>
<dbReference type="NCBIfam" id="TIGR00114">
    <property type="entry name" value="lumazine-synth"/>
    <property type="match status" value="1"/>
</dbReference>
<sequence length="181" mass="19056">MRSTEARPPAIREDLEGDGRRVALLVSRYNEGVCDLLLASAKDGLVAHGVSEDSIEVHRVPGAFELSTAASWAAESRAFDAVIGLGCVIKGETDHDVYINHAVAHGFTSVAARTGVPVILGVLTTNDLAQAEARANPEFGGGKGWECALAALEMMQLRDALAARREPDSPEPNSNTEGAGH</sequence>
<reference evidence="9" key="2">
    <citation type="journal article" date="2021" name="Microbiome">
        <title>Successional dynamics and alternative stable states in a saline activated sludge microbial community over 9 years.</title>
        <authorList>
            <person name="Wang Y."/>
            <person name="Ye J."/>
            <person name="Ju F."/>
            <person name="Liu L."/>
            <person name="Boyd J.A."/>
            <person name="Deng Y."/>
            <person name="Parks D.H."/>
            <person name="Jiang X."/>
            <person name="Yin X."/>
            <person name="Woodcroft B.J."/>
            <person name="Tyson G.W."/>
            <person name="Hugenholtz P."/>
            <person name="Polz M.F."/>
            <person name="Zhang T."/>
        </authorList>
    </citation>
    <scope>NUCLEOTIDE SEQUENCE</scope>
    <source>
        <strain evidence="9">HKST-UBA02</strain>
    </source>
</reference>
<dbReference type="GO" id="GO:0000906">
    <property type="term" value="F:6,7-dimethyl-8-ribityllumazine synthase activity"/>
    <property type="evidence" value="ECO:0007669"/>
    <property type="project" value="UniProtKB-UniRule"/>
</dbReference>
<evidence type="ECO:0000313" key="9">
    <source>
        <dbReference type="EMBL" id="MCA9758366.1"/>
    </source>
</evidence>
<dbReference type="InterPro" id="IPR034964">
    <property type="entry name" value="LS"/>
</dbReference>
<evidence type="ECO:0000256" key="8">
    <source>
        <dbReference type="SAM" id="MobiDB-lite"/>
    </source>
</evidence>
<evidence type="ECO:0000256" key="3">
    <source>
        <dbReference type="ARBA" id="ARBA00012664"/>
    </source>
</evidence>
<dbReference type="PANTHER" id="PTHR21058:SF0">
    <property type="entry name" value="6,7-DIMETHYL-8-RIBITYLLUMAZINE SYNTHASE"/>
    <property type="match status" value="1"/>
</dbReference>
<organism evidence="9 10">
    <name type="scientific">Eiseniibacteriota bacterium</name>
    <dbReference type="NCBI Taxonomy" id="2212470"/>
    <lineage>
        <taxon>Bacteria</taxon>
        <taxon>Candidatus Eiseniibacteriota</taxon>
    </lineage>
</organism>
<dbReference type="EC" id="2.5.1.78" evidence="3 7"/>
<dbReference type="GO" id="GO:0005829">
    <property type="term" value="C:cytosol"/>
    <property type="evidence" value="ECO:0007669"/>
    <property type="project" value="TreeGrafter"/>
</dbReference>